<reference evidence="2 3" key="1">
    <citation type="submission" date="2016-10" db="EMBL/GenBank/DDBJ databases">
        <authorList>
            <person name="de Groot N.N."/>
        </authorList>
    </citation>
    <scope>NUCLEOTIDE SEQUENCE [LARGE SCALE GENOMIC DNA]</scope>
    <source>
        <strain evidence="2 3">DSM 12130</strain>
    </source>
</reference>
<feature type="chain" id="PRO_5011770577" description="DUF3124 domain-containing protein" evidence="1">
    <location>
        <begin position="24"/>
        <end position="164"/>
    </location>
</feature>
<evidence type="ECO:0000256" key="1">
    <source>
        <dbReference type="SAM" id="SignalP"/>
    </source>
</evidence>
<feature type="signal peptide" evidence="1">
    <location>
        <begin position="1"/>
        <end position="23"/>
    </location>
</feature>
<sequence length="164" mass="17849">MNRLLFVTAALLFFLPTTTMLHAEASLPLSLGQTLYVPAYSHIYHGNKETPLLLSVTLSIRNIDPQNPLTITTVNYHETNGALVKDYLPEPTVLSPLGSIRFVVPQRDNSGGSGANFMVTWSARQPTNPPIAESVMIGTQSQLGISFTSRGRVVTEHPLPPAKP</sequence>
<keyword evidence="3" id="KW-1185">Reference proteome</keyword>
<dbReference type="OrthoDB" id="283474at2"/>
<evidence type="ECO:0008006" key="4">
    <source>
        <dbReference type="Google" id="ProtNLM"/>
    </source>
</evidence>
<dbReference type="STRING" id="91360.SAMN05660330_00720"/>
<dbReference type="EMBL" id="FNJI01000004">
    <property type="protein sequence ID" value="SDO65026.1"/>
    <property type="molecule type" value="Genomic_DNA"/>
</dbReference>
<evidence type="ECO:0000313" key="3">
    <source>
        <dbReference type="Proteomes" id="UP000199073"/>
    </source>
</evidence>
<proteinExistence type="predicted"/>
<dbReference type="Pfam" id="PF11322">
    <property type="entry name" value="DUF3124"/>
    <property type="match status" value="1"/>
</dbReference>
<gene>
    <name evidence="2" type="ORF">SAMN05660330_00720</name>
</gene>
<keyword evidence="1" id="KW-0732">Signal</keyword>
<dbReference type="InterPro" id="IPR021471">
    <property type="entry name" value="DUF3124"/>
</dbReference>
<dbReference type="RefSeq" id="WP_092219869.1">
    <property type="nucleotide sequence ID" value="NZ_FNJI01000004.1"/>
</dbReference>
<evidence type="ECO:0000313" key="2">
    <source>
        <dbReference type="EMBL" id="SDO65026.1"/>
    </source>
</evidence>
<protein>
    <recommendedName>
        <fullName evidence="4">DUF3124 domain-containing protein</fullName>
    </recommendedName>
</protein>
<organism evidence="2 3">
    <name type="scientific">Desulforhopalus singaporensis</name>
    <dbReference type="NCBI Taxonomy" id="91360"/>
    <lineage>
        <taxon>Bacteria</taxon>
        <taxon>Pseudomonadati</taxon>
        <taxon>Thermodesulfobacteriota</taxon>
        <taxon>Desulfobulbia</taxon>
        <taxon>Desulfobulbales</taxon>
        <taxon>Desulfocapsaceae</taxon>
        <taxon>Desulforhopalus</taxon>
    </lineage>
</organism>
<name>A0A1H0LAD0_9BACT</name>
<dbReference type="AlphaFoldDB" id="A0A1H0LAD0"/>
<dbReference type="Proteomes" id="UP000199073">
    <property type="component" value="Unassembled WGS sequence"/>
</dbReference>
<accession>A0A1H0LAD0</accession>